<evidence type="ECO:0000313" key="2">
    <source>
        <dbReference type="Proteomes" id="UP000297948"/>
    </source>
</evidence>
<dbReference type="EMBL" id="SRID01000095">
    <property type="protein sequence ID" value="TGB10206.1"/>
    <property type="molecule type" value="Genomic_DNA"/>
</dbReference>
<evidence type="ECO:0008006" key="3">
    <source>
        <dbReference type="Google" id="ProtNLM"/>
    </source>
</evidence>
<reference evidence="1 2" key="1">
    <citation type="submission" date="2019-03" db="EMBL/GenBank/DDBJ databases">
        <authorList>
            <person name="Gonzalez-Pimentel J.L."/>
        </authorList>
    </citation>
    <scope>NUCLEOTIDE SEQUENCE [LARGE SCALE GENOMIC DNA]</scope>
    <source>
        <strain evidence="1 2">JCM 31289</strain>
    </source>
</reference>
<gene>
    <name evidence="1" type="ORF">E4099_12910</name>
</gene>
<accession>A0A4Z0H9Z4</accession>
<dbReference type="Proteomes" id="UP000297948">
    <property type="component" value="Unassembled WGS sequence"/>
</dbReference>
<comment type="caution">
    <text evidence="1">The sequence shown here is derived from an EMBL/GenBank/DDBJ whole genome shotgun (WGS) entry which is preliminary data.</text>
</comment>
<evidence type="ECO:0000313" key="1">
    <source>
        <dbReference type="EMBL" id="TGB10206.1"/>
    </source>
</evidence>
<dbReference type="AlphaFoldDB" id="A0A4Z0H9Z4"/>
<name>A0A4Z0H9Z4_9ACTN</name>
<protein>
    <recommendedName>
        <fullName evidence="3">DNA primase/polymerase bifunctional N-terminal domain-containing protein</fullName>
    </recommendedName>
</protein>
<dbReference type="OrthoDB" id="3872852at2"/>
<keyword evidence="2" id="KW-1185">Reference proteome</keyword>
<sequence>MPAGRWWDAVRVPVSFGETAFRFLGGDTGAVIKDPYCARLYWLVRPQSAVGWTIPQVTVLGKGSYIGVPPWHRRKSCGLRWLTAPDRGRHLTEPKRLHAALTTALTLHPMPETQR</sequence>
<organism evidence="1 2">
    <name type="scientific">Streptomyces palmae</name>
    <dbReference type="NCBI Taxonomy" id="1701085"/>
    <lineage>
        <taxon>Bacteria</taxon>
        <taxon>Bacillati</taxon>
        <taxon>Actinomycetota</taxon>
        <taxon>Actinomycetes</taxon>
        <taxon>Kitasatosporales</taxon>
        <taxon>Streptomycetaceae</taxon>
        <taxon>Streptomyces</taxon>
    </lineage>
</organism>
<dbReference type="RefSeq" id="WP_135339165.1">
    <property type="nucleotide sequence ID" value="NZ_SRID01000095.1"/>
</dbReference>
<proteinExistence type="predicted"/>